<name>A0A378TMF0_9MYCO</name>
<dbReference type="EMBL" id="UGQT01000001">
    <property type="protein sequence ID" value="STZ61958.1"/>
    <property type="molecule type" value="Genomic_DNA"/>
</dbReference>
<dbReference type="Proteomes" id="UP000254978">
    <property type="component" value="Unassembled WGS sequence"/>
</dbReference>
<dbReference type="EC" id="2.7.11.1" evidence="3"/>
<dbReference type="PROSITE" id="PS51257">
    <property type="entry name" value="PROKAR_LIPOPROTEIN"/>
    <property type="match status" value="1"/>
</dbReference>
<dbReference type="Pfam" id="PF14032">
    <property type="entry name" value="PknH_C"/>
    <property type="match status" value="1"/>
</dbReference>
<feature type="domain" description="PknH-like extracellular" evidence="2">
    <location>
        <begin position="40"/>
        <end position="224"/>
    </location>
</feature>
<keyword evidence="3" id="KW-0808">Transferase</keyword>
<reference evidence="3 4" key="1">
    <citation type="submission" date="2018-06" db="EMBL/GenBank/DDBJ databases">
        <authorList>
            <consortium name="Pathogen Informatics"/>
            <person name="Doyle S."/>
        </authorList>
    </citation>
    <scope>NUCLEOTIDE SEQUENCE [LARGE SCALE GENOMIC DNA]</scope>
    <source>
        <strain evidence="3 4">NCTC10821</strain>
    </source>
</reference>
<protein>
    <submittedName>
        <fullName evidence="3">Putative lipoprotein LppH</fullName>
        <ecNumber evidence="3">2.7.11.1</ecNumber>
    </submittedName>
</protein>
<evidence type="ECO:0000313" key="3">
    <source>
        <dbReference type="EMBL" id="STZ61958.1"/>
    </source>
</evidence>
<dbReference type="AlphaFoldDB" id="A0A378TMF0"/>
<keyword evidence="1" id="KW-0732">Signal</keyword>
<dbReference type="Gene3D" id="3.40.1000.70">
    <property type="entry name" value="PknH-like extracellular domain"/>
    <property type="match status" value="1"/>
</dbReference>
<keyword evidence="4" id="KW-1185">Reference proteome</keyword>
<dbReference type="OrthoDB" id="4761399at2"/>
<gene>
    <name evidence="3" type="primary">pknH_3</name>
    <name evidence="3" type="ORF">NCTC10821_05520</name>
</gene>
<dbReference type="InterPro" id="IPR038232">
    <property type="entry name" value="PknH-like_Extracell_sf"/>
</dbReference>
<evidence type="ECO:0000259" key="2">
    <source>
        <dbReference type="Pfam" id="PF14032"/>
    </source>
</evidence>
<accession>A0A378TMF0</accession>
<feature type="chain" id="PRO_5016756198" evidence="1">
    <location>
        <begin position="25"/>
        <end position="230"/>
    </location>
</feature>
<proteinExistence type="predicted"/>
<dbReference type="InterPro" id="IPR026954">
    <property type="entry name" value="PknH-like_Extracell"/>
</dbReference>
<evidence type="ECO:0000313" key="4">
    <source>
        <dbReference type="Proteomes" id="UP000254978"/>
    </source>
</evidence>
<dbReference type="RefSeq" id="WP_115280761.1">
    <property type="nucleotide sequence ID" value="NZ_AP022600.1"/>
</dbReference>
<dbReference type="GO" id="GO:0004674">
    <property type="term" value="F:protein serine/threonine kinase activity"/>
    <property type="evidence" value="ECO:0007669"/>
    <property type="project" value="UniProtKB-EC"/>
</dbReference>
<organism evidence="3 4">
    <name type="scientific">Mycolicibacterium tokaiense</name>
    <dbReference type="NCBI Taxonomy" id="39695"/>
    <lineage>
        <taxon>Bacteria</taxon>
        <taxon>Bacillati</taxon>
        <taxon>Actinomycetota</taxon>
        <taxon>Actinomycetes</taxon>
        <taxon>Mycobacteriales</taxon>
        <taxon>Mycobacteriaceae</taxon>
        <taxon>Mycolicibacterium</taxon>
    </lineage>
</organism>
<feature type="signal peptide" evidence="1">
    <location>
        <begin position="1"/>
        <end position="24"/>
    </location>
</feature>
<keyword evidence="3" id="KW-0449">Lipoprotein</keyword>
<sequence>MRVSVTLFAAVSIVAAGCSSTSNAASPVPAPTLVPRPVVERDLDGMLLTPGEVTLLMGAQMTVTAAGDSHAENTMADNSAIMSPPGCLGIDGAAEAVVYATSGFRAVRDQSFTDGDAFRHYVKQSVVLFPYRAPAEAFFAASVQQWPACHTYTHTQSGSQWTVGDITTDNQVLNTVATHVDAAAPGWACGRALALRNNVIVDVNTCSAAPGDSAVRIATEIGAKVLRQRG</sequence>
<evidence type="ECO:0000256" key="1">
    <source>
        <dbReference type="SAM" id="SignalP"/>
    </source>
</evidence>